<reference evidence="2 3" key="1">
    <citation type="submission" date="2022-12" db="EMBL/GenBank/DDBJ databases">
        <title>Chromosome-level genome of Tegillarca granosa.</title>
        <authorList>
            <person name="Kim J."/>
        </authorList>
    </citation>
    <scope>NUCLEOTIDE SEQUENCE [LARGE SCALE GENOMIC DNA]</scope>
    <source>
        <strain evidence="2">Teg-2019</strain>
        <tissue evidence="2">Adductor muscle</tissue>
    </source>
</reference>
<feature type="region of interest" description="Disordered" evidence="1">
    <location>
        <begin position="1"/>
        <end position="52"/>
    </location>
</feature>
<name>A0ABQ9E0C5_TEGGR</name>
<keyword evidence="3" id="KW-1185">Reference proteome</keyword>
<sequence>MKGMKQMTLFDMKKKLKTPDKKKTPLKDRASPSKGMKSPEKKPKPDERMKTPIIVSKLVKAVKSEEEQKKINALVLQAAKMLTSPQRKRLPESVKEMVLSKYKKMEEQKKM</sequence>
<evidence type="ECO:0000313" key="3">
    <source>
        <dbReference type="Proteomes" id="UP001217089"/>
    </source>
</evidence>
<accession>A0ABQ9E0C5</accession>
<organism evidence="2 3">
    <name type="scientific">Tegillarca granosa</name>
    <name type="common">Malaysian cockle</name>
    <name type="synonym">Anadara granosa</name>
    <dbReference type="NCBI Taxonomy" id="220873"/>
    <lineage>
        <taxon>Eukaryota</taxon>
        <taxon>Metazoa</taxon>
        <taxon>Spiralia</taxon>
        <taxon>Lophotrochozoa</taxon>
        <taxon>Mollusca</taxon>
        <taxon>Bivalvia</taxon>
        <taxon>Autobranchia</taxon>
        <taxon>Pteriomorphia</taxon>
        <taxon>Arcoida</taxon>
        <taxon>Arcoidea</taxon>
        <taxon>Arcidae</taxon>
        <taxon>Tegillarca</taxon>
    </lineage>
</organism>
<protein>
    <submittedName>
        <fullName evidence="2">Uncharacterized protein</fullName>
    </submittedName>
</protein>
<dbReference type="Proteomes" id="UP001217089">
    <property type="component" value="Unassembled WGS sequence"/>
</dbReference>
<comment type="caution">
    <text evidence="2">The sequence shown here is derived from an EMBL/GenBank/DDBJ whole genome shotgun (WGS) entry which is preliminary data.</text>
</comment>
<dbReference type="EMBL" id="JARBDR010000921">
    <property type="protein sequence ID" value="KAJ8298928.1"/>
    <property type="molecule type" value="Genomic_DNA"/>
</dbReference>
<evidence type="ECO:0000256" key="1">
    <source>
        <dbReference type="SAM" id="MobiDB-lite"/>
    </source>
</evidence>
<feature type="compositionally biased region" description="Basic and acidic residues" evidence="1">
    <location>
        <begin position="11"/>
        <end position="50"/>
    </location>
</feature>
<gene>
    <name evidence="2" type="ORF">KUTeg_022988</name>
</gene>
<evidence type="ECO:0000313" key="2">
    <source>
        <dbReference type="EMBL" id="KAJ8298928.1"/>
    </source>
</evidence>
<proteinExistence type="predicted"/>